<dbReference type="UniPathway" id="UPA00219"/>
<evidence type="ECO:0000313" key="16">
    <source>
        <dbReference type="Proteomes" id="UP000243739"/>
    </source>
</evidence>
<evidence type="ECO:0000259" key="12">
    <source>
        <dbReference type="Pfam" id="PF01225"/>
    </source>
</evidence>
<dbReference type="RefSeq" id="WP_069656582.1">
    <property type="nucleotide sequence ID" value="NZ_MIJF01000020.1"/>
</dbReference>
<dbReference type="Proteomes" id="UP000243739">
    <property type="component" value="Unassembled WGS sequence"/>
</dbReference>
<sequence>MKLELKEIIQAVKGRLDSNTDNILVSGISTDSRDINKGDLFIPLVGERFDGHSYIKQAEENGAIAAMWQESRPIPDTNIPLILVSDTLKALQHLARAYRERINPIVVGVTGSNGKTTTKDLIASILALKYRVHKTKGNLNNHIGVPLTILSMPEDAEVAVIEMGMSAPGEIEVLSLIAKPDIVVITNIGESHIEFLKTRENIAKAKLEILKGLQPKGLAILPGDESLIRAAITDFDESIQVIWVGKEAVNNSYPIEIRMDDTEQVNFVDNEQTRYSLPLLGVHNVINALMAIQIGKKLNVPISDIKKGLANLQLTGMRLEKLRGRNGSLILNDTYNASPTSMKASLRLLASLKQYSKKIAVLGDMLELGNHAHEYHLEVGEFCADLGIDKLIVTGSLGELIAKGAIAGGLNKNDVYYIKDLNQIPEIVLQFSNPQTAILVKGSRGVRLEKVVDRLV</sequence>
<dbReference type="GO" id="GO:0005737">
    <property type="term" value="C:cytoplasm"/>
    <property type="evidence" value="ECO:0007669"/>
    <property type="project" value="UniProtKB-SubCell"/>
</dbReference>
<accession>A0A1D2YV22</accession>
<dbReference type="EC" id="6.3.2.10" evidence="10 11"/>
<evidence type="ECO:0000256" key="5">
    <source>
        <dbReference type="ARBA" id="ARBA00022840"/>
    </source>
</evidence>
<evidence type="ECO:0000256" key="11">
    <source>
        <dbReference type="RuleBase" id="RU004136"/>
    </source>
</evidence>
<dbReference type="SUPFAM" id="SSF53623">
    <property type="entry name" value="MurD-like peptide ligases, catalytic domain"/>
    <property type="match status" value="1"/>
</dbReference>
<dbReference type="AlphaFoldDB" id="A0A1D2YV22"/>
<dbReference type="HAMAP" id="MF_02019">
    <property type="entry name" value="MurF"/>
    <property type="match status" value="1"/>
</dbReference>
<reference evidence="15 16" key="1">
    <citation type="submission" date="2016-09" db="EMBL/GenBank/DDBJ databases">
        <title>Draft genome sequence for the type strain of Vulcanibacillus modesticaldus BR, a strictly anaerobic, moderately thermophilic, and nitrate-reducing bacterium from deep sea-hydrothermal vents of the Mid-Atlantic Ridge.</title>
        <authorList>
            <person name="Abin C.A."/>
            <person name="Hollibaugh J.T."/>
        </authorList>
    </citation>
    <scope>NUCLEOTIDE SEQUENCE [LARGE SCALE GENOMIC DNA]</scope>
    <source>
        <strain evidence="15 16">BR</strain>
    </source>
</reference>
<dbReference type="PANTHER" id="PTHR43024:SF1">
    <property type="entry name" value="UDP-N-ACETYLMURAMOYL-TRIPEPTIDE--D-ALANYL-D-ALANINE LIGASE"/>
    <property type="match status" value="1"/>
</dbReference>
<dbReference type="Gene3D" id="3.40.1390.10">
    <property type="entry name" value="MurE/MurF, N-terminal domain"/>
    <property type="match status" value="1"/>
</dbReference>
<feature type="binding site" evidence="10">
    <location>
        <begin position="111"/>
        <end position="117"/>
    </location>
    <ligand>
        <name>ATP</name>
        <dbReference type="ChEBI" id="CHEBI:30616"/>
    </ligand>
</feature>
<dbReference type="InterPro" id="IPR036565">
    <property type="entry name" value="Mur-like_cat_sf"/>
</dbReference>
<feature type="domain" description="Mur ligase C-terminal" evidence="13">
    <location>
        <begin position="317"/>
        <end position="444"/>
    </location>
</feature>
<keyword evidence="4 10" id="KW-0547">Nucleotide-binding</keyword>
<evidence type="ECO:0000256" key="3">
    <source>
        <dbReference type="ARBA" id="ARBA00022618"/>
    </source>
</evidence>
<dbReference type="GO" id="GO:0051301">
    <property type="term" value="P:cell division"/>
    <property type="evidence" value="ECO:0007669"/>
    <property type="project" value="UniProtKB-KW"/>
</dbReference>
<organism evidence="15 16">
    <name type="scientific">Vulcanibacillus modesticaldus</name>
    <dbReference type="NCBI Taxonomy" id="337097"/>
    <lineage>
        <taxon>Bacteria</taxon>
        <taxon>Bacillati</taxon>
        <taxon>Bacillota</taxon>
        <taxon>Bacilli</taxon>
        <taxon>Bacillales</taxon>
        <taxon>Bacillaceae</taxon>
        <taxon>Vulcanibacillus</taxon>
    </lineage>
</organism>
<evidence type="ECO:0000259" key="14">
    <source>
        <dbReference type="Pfam" id="PF08245"/>
    </source>
</evidence>
<dbReference type="GO" id="GO:0005524">
    <property type="term" value="F:ATP binding"/>
    <property type="evidence" value="ECO:0007669"/>
    <property type="project" value="UniProtKB-UniRule"/>
</dbReference>
<keyword evidence="6 10" id="KW-0133">Cell shape</keyword>
<dbReference type="SUPFAM" id="SSF63418">
    <property type="entry name" value="MurE/MurF N-terminal domain"/>
    <property type="match status" value="1"/>
</dbReference>
<keyword evidence="1 10" id="KW-0963">Cytoplasm</keyword>
<keyword evidence="7 10" id="KW-0573">Peptidoglycan synthesis</keyword>
<dbReference type="GO" id="GO:0047480">
    <property type="term" value="F:UDP-N-acetylmuramoyl-tripeptide-D-alanyl-D-alanine ligase activity"/>
    <property type="evidence" value="ECO:0007669"/>
    <property type="project" value="UniProtKB-UniRule"/>
</dbReference>
<dbReference type="Gene3D" id="3.40.1190.10">
    <property type="entry name" value="Mur-like, catalytic domain"/>
    <property type="match status" value="1"/>
</dbReference>
<dbReference type="InterPro" id="IPR035911">
    <property type="entry name" value="MurE/MurF_N"/>
</dbReference>
<evidence type="ECO:0000313" key="15">
    <source>
        <dbReference type="EMBL" id="OEF99523.1"/>
    </source>
</evidence>
<evidence type="ECO:0000256" key="10">
    <source>
        <dbReference type="HAMAP-Rule" id="MF_02019"/>
    </source>
</evidence>
<evidence type="ECO:0000256" key="7">
    <source>
        <dbReference type="ARBA" id="ARBA00022984"/>
    </source>
</evidence>
<dbReference type="Gene3D" id="3.90.190.20">
    <property type="entry name" value="Mur ligase, C-terminal domain"/>
    <property type="match status" value="1"/>
</dbReference>
<dbReference type="GO" id="GO:0008766">
    <property type="term" value="F:UDP-N-acetylmuramoylalanyl-D-glutamyl-2,6-diaminopimelate-D-alanyl-D-alanine ligase activity"/>
    <property type="evidence" value="ECO:0007669"/>
    <property type="project" value="RHEA"/>
</dbReference>
<keyword evidence="9 10" id="KW-0961">Cell wall biogenesis/degradation</keyword>
<evidence type="ECO:0000256" key="1">
    <source>
        <dbReference type="ARBA" id="ARBA00022490"/>
    </source>
</evidence>
<keyword evidence="3 10" id="KW-0132">Cell division</keyword>
<comment type="catalytic activity">
    <reaction evidence="10 11">
        <text>D-alanyl-D-alanine + UDP-N-acetyl-alpha-D-muramoyl-L-alanyl-gamma-D-glutamyl-meso-2,6-diaminopimelate + ATP = UDP-N-acetyl-alpha-D-muramoyl-L-alanyl-gamma-D-glutamyl-meso-2,6-diaminopimeloyl-D-alanyl-D-alanine + ADP + phosphate + H(+)</text>
        <dbReference type="Rhea" id="RHEA:28374"/>
        <dbReference type="ChEBI" id="CHEBI:15378"/>
        <dbReference type="ChEBI" id="CHEBI:30616"/>
        <dbReference type="ChEBI" id="CHEBI:43474"/>
        <dbReference type="ChEBI" id="CHEBI:57822"/>
        <dbReference type="ChEBI" id="CHEBI:61386"/>
        <dbReference type="ChEBI" id="CHEBI:83905"/>
        <dbReference type="ChEBI" id="CHEBI:456216"/>
        <dbReference type="EC" id="6.3.2.10"/>
    </reaction>
</comment>
<dbReference type="InterPro" id="IPR013221">
    <property type="entry name" value="Mur_ligase_cen"/>
</dbReference>
<dbReference type="InterPro" id="IPR005863">
    <property type="entry name" value="UDP-N-AcMur_synth"/>
</dbReference>
<dbReference type="GO" id="GO:0008360">
    <property type="term" value="P:regulation of cell shape"/>
    <property type="evidence" value="ECO:0007669"/>
    <property type="project" value="UniProtKB-KW"/>
</dbReference>
<evidence type="ECO:0000256" key="4">
    <source>
        <dbReference type="ARBA" id="ARBA00022741"/>
    </source>
</evidence>
<evidence type="ECO:0000256" key="9">
    <source>
        <dbReference type="ARBA" id="ARBA00023316"/>
    </source>
</evidence>
<dbReference type="GO" id="GO:0071555">
    <property type="term" value="P:cell wall organization"/>
    <property type="evidence" value="ECO:0007669"/>
    <property type="project" value="UniProtKB-KW"/>
</dbReference>
<dbReference type="SUPFAM" id="SSF53244">
    <property type="entry name" value="MurD-like peptide ligases, peptide-binding domain"/>
    <property type="match status" value="1"/>
</dbReference>
<dbReference type="Pfam" id="PF02875">
    <property type="entry name" value="Mur_ligase_C"/>
    <property type="match status" value="1"/>
</dbReference>
<keyword evidence="16" id="KW-1185">Reference proteome</keyword>
<comment type="similarity">
    <text evidence="10">Belongs to the MurCDEF family. MurF subfamily.</text>
</comment>
<gene>
    <name evidence="10" type="primary">murF</name>
    <name evidence="15" type="ORF">BHF71_08550</name>
</gene>
<dbReference type="GO" id="GO:0009252">
    <property type="term" value="P:peptidoglycan biosynthetic process"/>
    <property type="evidence" value="ECO:0007669"/>
    <property type="project" value="UniProtKB-UniRule"/>
</dbReference>
<protein>
    <recommendedName>
        <fullName evidence="10 11">UDP-N-acetylmuramoyl-tripeptide--D-alanyl-D-alanine ligase</fullName>
        <ecNumber evidence="10 11">6.3.2.10</ecNumber>
    </recommendedName>
    <alternativeName>
        <fullName evidence="10">D-alanyl-D-alanine-adding enzyme</fullName>
    </alternativeName>
</protein>
<evidence type="ECO:0000256" key="2">
    <source>
        <dbReference type="ARBA" id="ARBA00022598"/>
    </source>
</evidence>
<evidence type="ECO:0000256" key="8">
    <source>
        <dbReference type="ARBA" id="ARBA00023306"/>
    </source>
</evidence>
<dbReference type="InterPro" id="IPR004101">
    <property type="entry name" value="Mur_ligase_C"/>
</dbReference>
<dbReference type="EMBL" id="MIJF01000020">
    <property type="protein sequence ID" value="OEF99523.1"/>
    <property type="molecule type" value="Genomic_DNA"/>
</dbReference>
<dbReference type="InterPro" id="IPR051046">
    <property type="entry name" value="MurCDEF_CellWall_CoF430Synth"/>
</dbReference>
<dbReference type="PANTHER" id="PTHR43024">
    <property type="entry name" value="UDP-N-ACETYLMURAMOYL-TRIPEPTIDE--D-ALANYL-D-ALANINE LIGASE"/>
    <property type="match status" value="1"/>
</dbReference>
<comment type="subcellular location">
    <subcellularLocation>
        <location evidence="10 11">Cytoplasm</location>
    </subcellularLocation>
</comment>
<keyword evidence="8 10" id="KW-0131">Cell cycle</keyword>
<comment type="function">
    <text evidence="10 11">Involved in cell wall formation. Catalyzes the final step in the synthesis of UDP-N-acetylmuramoyl-pentapeptide, the precursor of murein.</text>
</comment>
<dbReference type="Pfam" id="PF01225">
    <property type="entry name" value="Mur_ligase"/>
    <property type="match status" value="1"/>
</dbReference>
<keyword evidence="5 10" id="KW-0067">ATP-binding</keyword>
<comment type="caution">
    <text evidence="15">The sequence shown here is derived from an EMBL/GenBank/DDBJ whole genome shotgun (WGS) entry which is preliminary data.</text>
</comment>
<dbReference type="STRING" id="337097.BHF71_08550"/>
<dbReference type="InterPro" id="IPR036615">
    <property type="entry name" value="Mur_ligase_C_dom_sf"/>
</dbReference>
<evidence type="ECO:0000256" key="6">
    <source>
        <dbReference type="ARBA" id="ARBA00022960"/>
    </source>
</evidence>
<feature type="domain" description="Mur ligase central" evidence="14">
    <location>
        <begin position="109"/>
        <end position="293"/>
    </location>
</feature>
<dbReference type="InterPro" id="IPR000713">
    <property type="entry name" value="Mur_ligase_N"/>
</dbReference>
<comment type="pathway">
    <text evidence="10 11">Cell wall biogenesis; peptidoglycan biosynthesis.</text>
</comment>
<feature type="domain" description="Mur ligase N-terminal catalytic" evidence="12">
    <location>
        <begin position="25"/>
        <end position="99"/>
    </location>
</feature>
<dbReference type="NCBIfam" id="TIGR01143">
    <property type="entry name" value="murF"/>
    <property type="match status" value="1"/>
</dbReference>
<proteinExistence type="inferred from homology"/>
<keyword evidence="2 10" id="KW-0436">Ligase</keyword>
<evidence type="ECO:0000259" key="13">
    <source>
        <dbReference type="Pfam" id="PF02875"/>
    </source>
</evidence>
<dbReference type="OrthoDB" id="9801978at2"/>
<name>A0A1D2YV22_9BACI</name>
<dbReference type="Pfam" id="PF08245">
    <property type="entry name" value="Mur_ligase_M"/>
    <property type="match status" value="1"/>
</dbReference>